<dbReference type="AlphaFoldDB" id="A0A0E0FDP7"/>
<evidence type="ECO:0000313" key="2">
    <source>
        <dbReference type="Proteomes" id="UP000008021"/>
    </source>
</evidence>
<sequence>MNHYHCETETGRLKRALGRARKKHNTLAKKARLLEIDWDEALDSLASVNQICDGICSSVLGGPDVDGLNNREVGVLYDVHRLGEYARSHMDEGLANLSSVAGRYI</sequence>
<reference evidence="1" key="1">
    <citation type="submission" date="2015-04" db="UniProtKB">
        <authorList>
            <consortium name="EnsemblPlants"/>
        </authorList>
    </citation>
    <scope>IDENTIFICATION</scope>
</reference>
<protein>
    <submittedName>
        <fullName evidence="1">Uncharacterized protein</fullName>
    </submittedName>
</protein>
<keyword evidence="2" id="KW-1185">Reference proteome</keyword>
<reference evidence="1" key="2">
    <citation type="submission" date="2018-05" db="EMBL/GenBank/DDBJ databases">
        <title>OmerRS3 (Oryza meridionalis Reference Sequence Version 3).</title>
        <authorList>
            <person name="Zhang J."/>
            <person name="Kudrna D."/>
            <person name="Lee S."/>
            <person name="Talag J."/>
            <person name="Welchert J."/>
            <person name="Wing R.A."/>
        </authorList>
    </citation>
    <scope>NUCLEOTIDE SEQUENCE [LARGE SCALE GENOMIC DNA]</scope>
    <source>
        <strain evidence="1">cv. OR44</strain>
    </source>
</reference>
<accession>A0A0E0FDP7</accession>
<evidence type="ECO:0000313" key="1">
    <source>
        <dbReference type="EnsemblPlants" id="OMERI12G12330.1"/>
    </source>
</evidence>
<proteinExistence type="predicted"/>
<dbReference type="Gramene" id="OMERI12G12330.1">
    <property type="protein sequence ID" value="OMERI12G12330.1"/>
    <property type="gene ID" value="OMERI12G12330"/>
</dbReference>
<dbReference type="Proteomes" id="UP000008021">
    <property type="component" value="Chromosome 12"/>
</dbReference>
<organism evidence="1">
    <name type="scientific">Oryza meridionalis</name>
    <dbReference type="NCBI Taxonomy" id="40149"/>
    <lineage>
        <taxon>Eukaryota</taxon>
        <taxon>Viridiplantae</taxon>
        <taxon>Streptophyta</taxon>
        <taxon>Embryophyta</taxon>
        <taxon>Tracheophyta</taxon>
        <taxon>Spermatophyta</taxon>
        <taxon>Magnoliopsida</taxon>
        <taxon>Liliopsida</taxon>
        <taxon>Poales</taxon>
        <taxon>Poaceae</taxon>
        <taxon>BOP clade</taxon>
        <taxon>Oryzoideae</taxon>
        <taxon>Oryzeae</taxon>
        <taxon>Oryzinae</taxon>
        <taxon>Oryza</taxon>
    </lineage>
</organism>
<name>A0A0E0FDP7_9ORYZ</name>
<dbReference type="EnsemblPlants" id="OMERI12G12330.1">
    <property type="protein sequence ID" value="OMERI12G12330.1"/>
    <property type="gene ID" value="OMERI12G12330"/>
</dbReference>
<dbReference type="HOGENOM" id="CLU_2268115_0_0_1"/>